<accession>A0ABQ7P6P7</accession>
<organism evidence="3 4">
    <name type="scientific">Claviceps arundinis</name>
    <dbReference type="NCBI Taxonomy" id="1623583"/>
    <lineage>
        <taxon>Eukaryota</taxon>
        <taxon>Fungi</taxon>
        <taxon>Dikarya</taxon>
        <taxon>Ascomycota</taxon>
        <taxon>Pezizomycotina</taxon>
        <taxon>Sordariomycetes</taxon>
        <taxon>Hypocreomycetidae</taxon>
        <taxon>Hypocreales</taxon>
        <taxon>Clavicipitaceae</taxon>
        <taxon>Claviceps</taxon>
    </lineage>
</organism>
<reference evidence="3 4" key="1">
    <citation type="journal article" date="2020" name="bioRxiv">
        <title>Whole genome comparisons of ergot fungi reveals the divergence and evolution of species within the genus Claviceps are the result of varying mechanisms driving genome evolution and host range expansion.</title>
        <authorList>
            <person name="Wyka S.A."/>
            <person name="Mondo S.J."/>
            <person name="Liu M."/>
            <person name="Dettman J."/>
            <person name="Nalam V."/>
            <person name="Broders K.D."/>
        </authorList>
    </citation>
    <scope>NUCLEOTIDE SEQUENCE [LARGE SCALE GENOMIC DNA]</scope>
    <source>
        <strain evidence="3 4">LM583</strain>
    </source>
</reference>
<dbReference type="InterPro" id="IPR036420">
    <property type="entry name" value="BRCT_dom_sf"/>
</dbReference>
<evidence type="ECO:0000313" key="3">
    <source>
        <dbReference type="EMBL" id="KAG5955318.1"/>
    </source>
</evidence>
<feature type="domain" description="BRCT" evidence="2">
    <location>
        <begin position="164"/>
        <end position="264"/>
    </location>
</feature>
<dbReference type="PANTHER" id="PTHR45990">
    <property type="entry name" value="DNA REPAIR PROTEIN REV1"/>
    <property type="match status" value="1"/>
</dbReference>
<dbReference type="PROSITE" id="PS50172">
    <property type="entry name" value="BRCT"/>
    <property type="match status" value="1"/>
</dbReference>
<evidence type="ECO:0000259" key="2">
    <source>
        <dbReference type="PROSITE" id="PS50172"/>
    </source>
</evidence>
<feature type="region of interest" description="Disordered" evidence="1">
    <location>
        <begin position="1"/>
        <end position="145"/>
    </location>
</feature>
<dbReference type="Proteomes" id="UP000742024">
    <property type="component" value="Unassembled WGS sequence"/>
</dbReference>
<keyword evidence="4" id="KW-1185">Reference proteome</keyword>
<dbReference type="Gene3D" id="3.40.50.10190">
    <property type="entry name" value="BRCT domain"/>
    <property type="match status" value="1"/>
</dbReference>
<feature type="compositionally biased region" description="Basic and acidic residues" evidence="1">
    <location>
        <begin position="88"/>
        <end position="111"/>
    </location>
</feature>
<dbReference type="SUPFAM" id="SSF52113">
    <property type="entry name" value="BRCT domain"/>
    <property type="match status" value="1"/>
</dbReference>
<dbReference type="InterPro" id="IPR001357">
    <property type="entry name" value="BRCT_dom"/>
</dbReference>
<protein>
    <recommendedName>
        <fullName evidence="2">BRCT domain-containing protein</fullName>
    </recommendedName>
</protein>
<gene>
    <name evidence="3" type="ORF">E4U57_003552</name>
</gene>
<comment type="caution">
    <text evidence="3">The sequence shown here is derived from an EMBL/GenBank/DDBJ whole genome shotgun (WGS) entry which is preliminary data.</text>
</comment>
<dbReference type="PANTHER" id="PTHR45990:SF1">
    <property type="entry name" value="DNA REPAIR PROTEIN REV1"/>
    <property type="match status" value="1"/>
</dbReference>
<name>A0ABQ7P6P7_9HYPO</name>
<feature type="compositionally biased region" description="Basic and acidic residues" evidence="1">
    <location>
        <begin position="136"/>
        <end position="145"/>
    </location>
</feature>
<evidence type="ECO:0000256" key="1">
    <source>
        <dbReference type="SAM" id="MobiDB-lite"/>
    </source>
</evidence>
<dbReference type="Pfam" id="PF16589">
    <property type="entry name" value="BRCT_2"/>
    <property type="match status" value="1"/>
</dbReference>
<dbReference type="SMART" id="SM00292">
    <property type="entry name" value="BRCT"/>
    <property type="match status" value="1"/>
</dbReference>
<sequence>MPPLSKPIPSRRAPFDPWNSSSTGHQRAETRPGTSWRDTRRRKLDVQFGGRRSSAQEAQERDDARGGRSLPPRRSVVDMLRRPGLMKADGKNSRNSGKHGDAESRETRELVQQDPETMSLRLGDGIVPEAGSGTEAEAKYDTTNKGEDVNAASSLTVSSSLPPLKRGIFSGTSIYVNGSTFPHISDHKLKHLITQHGGSMALHLGRRTVTHVVLGTSGRGGLAGGKMDKEVRRMRGCGVYFVGVEWVLESLKSGKRLPEARFSNARLARSGQASVYDQFRRP</sequence>
<proteinExistence type="predicted"/>
<dbReference type="EMBL" id="SRPR01000266">
    <property type="protein sequence ID" value="KAG5955318.1"/>
    <property type="molecule type" value="Genomic_DNA"/>
</dbReference>
<evidence type="ECO:0000313" key="4">
    <source>
        <dbReference type="Proteomes" id="UP000742024"/>
    </source>
</evidence>